<dbReference type="InterPro" id="IPR019734">
    <property type="entry name" value="TPR_rpt"/>
</dbReference>
<evidence type="ECO:0000256" key="5">
    <source>
        <dbReference type="PROSITE-ProRule" id="PRU00339"/>
    </source>
</evidence>
<evidence type="ECO:0000256" key="2">
    <source>
        <dbReference type="ARBA" id="ARBA00022737"/>
    </source>
</evidence>
<sequence length="499" mass="56081">MSSQHYQRLSQRIYNNFPLIGWILRRWTAKRLANDNSGEAVAILAEAVTRSKDQVVKEIAFSVVKQLKSQESVDAFCRVWEETRHKDLTSILKNRRYISTEPRLLVLSALKVGALNIVKNGDADILDFLLEALNDKDTQIASAASVCILELKNRSTSESLSRHLKTHNNFASTENSTETQETCRKDNELELIEANPEPKVEVLVENCGDKAKAEYLYNQGNVKARIGMFDAALSLYRQALALDGTNPMYYNNIAASLKRLGRFQEAIKIYELLIQEFPEYGKGFLSVGSTSIEIEDYDSAISAYRRFLSAYKKGQFTFNPIVGGLDQTIDGDNVLENSLLTSINYLSPQHQKIAIEAFNEAIANENKPPITSGEAIIYFNQAEFDFKNGDLILAESKLSKAIELDPKYSVAYYSRGYIRNDLNNHVGALDDYTQAISINPSYADAYLSRGNTFLVLKRFQEAVQDAKQARNLAVTQKNTDLASRASSMLNFIGGVYDYH</sequence>
<dbReference type="InterPro" id="IPR016024">
    <property type="entry name" value="ARM-type_fold"/>
</dbReference>
<organism evidence="6 7">
    <name type="scientific">Pseudanabaena galeata UHCC 0370</name>
    <dbReference type="NCBI Taxonomy" id="3110310"/>
    <lineage>
        <taxon>Bacteria</taxon>
        <taxon>Bacillati</taxon>
        <taxon>Cyanobacteriota</taxon>
        <taxon>Cyanophyceae</taxon>
        <taxon>Pseudanabaenales</taxon>
        <taxon>Pseudanabaenaceae</taxon>
        <taxon>Pseudanabaena</taxon>
    </lineage>
</organism>
<dbReference type="Proteomes" id="UP001301388">
    <property type="component" value="Unassembled WGS sequence"/>
</dbReference>
<gene>
    <name evidence="6" type="ORF">VB774_07310</name>
</gene>
<keyword evidence="3" id="KW-0605">Phycobilisome</keyword>
<dbReference type="RefSeq" id="WP_323260947.1">
    <property type="nucleotide sequence ID" value="NZ_JAYGIE010000025.1"/>
</dbReference>
<dbReference type="Pfam" id="PF13432">
    <property type="entry name" value="TPR_16"/>
    <property type="match status" value="1"/>
</dbReference>
<dbReference type="InterPro" id="IPR011989">
    <property type="entry name" value="ARM-like"/>
</dbReference>
<proteinExistence type="predicted"/>
<evidence type="ECO:0000313" key="6">
    <source>
        <dbReference type="EMBL" id="MEA5477425.1"/>
    </source>
</evidence>
<dbReference type="Pfam" id="PF13414">
    <property type="entry name" value="TPR_11"/>
    <property type="match status" value="1"/>
</dbReference>
<evidence type="ECO:0000256" key="3">
    <source>
        <dbReference type="ARBA" id="ARBA00022738"/>
    </source>
</evidence>
<dbReference type="InterPro" id="IPR011990">
    <property type="entry name" value="TPR-like_helical_dom_sf"/>
</dbReference>
<dbReference type="EMBL" id="JAYGIE010000025">
    <property type="protein sequence ID" value="MEA5477425.1"/>
    <property type="molecule type" value="Genomic_DNA"/>
</dbReference>
<dbReference type="Gene3D" id="1.25.10.10">
    <property type="entry name" value="Leucine-rich Repeat Variant"/>
    <property type="match status" value="1"/>
</dbReference>
<dbReference type="InterPro" id="IPR050498">
    <property type="entry name" value="Ycf3"/>
</dbReference>
<reference evidence="6 7" key="1">
    <citation type="submission" date="2023-12" db="EMBL/GenBank/DDBJ databases">
        <title>Baltic Sea Cyanobacteria.</title>
        <authorList>
            <person name="Delbaje E."/>
            <person name="Fewer D.P."/>
            <person name="Shishido T.K."/>
        </authorList>
    </citation>
    <scope>NUCLEOTIDE SEQUENCE [LARGE SCALE GENOMIC DNA]</scope>
    <source>
        <strain evidence="6 7">UHCC 0370</strain>
    </source>
</reference>
<evidence type="ECO:0000256" key="1">
    <source>
        <dbReference type="ARBA" id="ARBA00022549"/>
    </source>
</evidence>
<accession>A0ABU5TGN7</accession>
<feature type="repeat" description="TPR" evidence="5">
    <location>
        <begin position="213"/>
        <end position="246"/>
    </location>
</feature>
<name>A0ABU5TGN7_9CYAN</name>
<protein>
    <submittedName>
        <fullName evidence="6">Tetratricopeptide repeat protein</fullName>
    </submittedName>
</protein>
<comment type="caution">
    <text evidence="6">The sequence shown here is derived from an EMBL/GenBank/DDBJ whole genome shotgun (WGS) entry which is preliminary data.</text>
</comment>
<feature type="repeat" description="TPR" evidence="5">
    <location>
        <begin position="409"/>
        <end position="442"/>
    </location>
</feature>
<evidence type="ECO:0000256" key="4">
    <source>
        <dbReference type="ARBA" id="ARBA00022803"/>
    </source>
</evidence>
<keyword evidence="7" id="KW-1185">Reference proteome</keyword>
<feature type="repeat" description="TPR" evidence="5">
    <location>
        <begin position="375"/>
        <end position="408"/>
    </location>
</feature>
<keyword evidence="2" id="KW-0677">Repeat</keyword>
<dbReference type="SMART" id="SM00028">
    <property type="entry name" value="TPR"/>
    <property type="match status" value="5"/>
</dbReference>
<dbReference type="Gene3D" id="1.25.40.10">
    <property type="entry name" value="Tetratricopeptide repeat domain"/>
    <property type="match status" value="2"/>
</dbReference>
<dbReference type="PROSITE" id="PS50005">
    <property type="entry name" value="TPR"/>
    <property type="match status" value="3"/>
</dbReference>
<dbReference type="PANTHER" id="PTHR44858:SF1">
    <property type="entry name" value="UDP-N-ACETYLGLUCOSAMINE--PEPTIDE N-ACETYLGLUCOSAMINYLTRANSFERASE SPINDLY-RELATED"/>
    <property type="match status" value="1"/>
</dbReference>
<keyword evidence="4 5" id="KW-0802">TPR repeat</keyword>
<keyword evidence="1" id="KW-0042">Antenna complex</keyword>
<dbReference type="PANTHER" id="PTHR44858">
    <property type="entry name" value="TETRATRICOPEPTIDE REPEAT PROTEIN 6"/>
    <property type="match status" value="1"/>
</dbReference>
<evidence type="ECO:0000313" key="7">
    <source>
        <dbReference type="Proteomes" id="UP001301388"/>
    </source>
</evidence>
<dbReference type="SUPFAM" id="SSF48452">
    <property type="entry name" value="TPR-like"/>
    <property type="match status" value="1"/>
</dbReference>
<dbReference type="SUPFAM" id="SSF48371">
    <property type="entry name" value="ARM repeat"/>
    <property type="match status" value="1"/>
</dbReference>